<dbReference type="AlphaFoldDB" id="A0A7W7U1P2"/>
<reference evidence="1 2" key="1">
    <citation type="submission" date="2020-08" db="EMBL/GenBank/DDBJ databases">
        <title>Genomic Encyclopedia of Type Strains, Phase III (KMG-III): the genomes of soil and plant-associated and newly described type strains.</title>
        <authorList>
            <person name="Whitman W."/>
        </authorList>
    </citation>
    <scope>NUCLEOTIDE SEQUENCE [LARGE SCALE GENOMIC DNA]</scope>
    <source>
        <strain evidence="1 2">SFB5A</strain>
    </source>
</reference>
<dbReference type="EMBL" id="JACHJY010000006">
    <property type="protein sequence ID" value="MBB4983407.1"/>
    <property type="molecule type" value="Genomic_DNA"/>
</dbReference>
<dbReference type="RefSeq" id="WP_181924534.1">
    <property type="nucleotide sequence ID" value="NZ_JACHJY010000006.1"/>
</dbReference>
<sequence length="392" mass="43947">MFRGINDLSGRMLELYKMRRDGSYFDQQQFLHMLREEEAATAENRAVEREGRAFSVRAEEAERANEYEIARDWRQAQISVHVKAEQDRLDRGFENSPFSYSPEELHDLVSEQSGGGSRPVLLVAPYFDDEKNSAGNDDGPQAFRVAIRRAWLNSPWAGDVACFDGAMKRPLRNADADILLLQRALRDLPVILVYGDVQTGRRVWPTLVAWNMVEAQDFRSIHINFPHLSLPVESADEEARRSSRLAFEDELGESTAVTVAVLAEWFHLARYGRRPRLHETLPADRGLERRAAALGLTAAYEVAVDRGRISVHEARVEQAALFRAAGLHGEARSAAMSVIAPGAAEYAERLTPDVLRRLRDVVAEVGTPDQAAAAGRLLEDAARRSTMRSLGW</sequence>
<proteinExistence type="predicted"/>
<name>A0A7W7U1P2_9ACTN</name>
<dbReference type="Proteomes" id="UP000582643">
    <property type="component" value="Unassembled WGS sequence"/>
</dbReference>
<protein>
    <submittedName>
        <fullName evidence="1">Uncharacterized protein</fullName>
    </submittedName>
</protein>
<gene>
    <name evidence="1" type="ORF">GGE06_004349</name>
</gene>
<organism evidence="1 2">
    <name type="scientific">Streptomyces nymphaeiformis</name>
    <dbReference type="NCBI Taxonomy" id="2663842"/>
    <lineage>
        <taxon>Bacteria</taxon>
        <taxon>Bacillati</taxon>
        <taxon>Actinomycetota</taxon>
        <taxon>Actinomycetes</taxon>
        <taxon>Kitasatosporales</taxon>
        <taxon>Streptomycetaceae</taxon>
        <taxon>Streptomyces</taxon>
    </lineage>
</organism>
<evidence type="ECO:0000313" key="2">
    <source>
        <dbReference type="Proteomes" id="UP000582643"/>
    </source>
</evidence>
<keyword evidence="2" id="KW-1185">Reference proteome</keyword>
<comment type="caution">
    <text evidence="1">The sequence shown here is derived from an EMBL/GenBank/DDBJ whole genome shotgun (WGS) entry which is preliminary data.</text>
</comment>
<evidence type="ECO:0000313" key="1">
    <source>
        <dbReference type="EMBL" id="MBB4983407.1"/>
    </source>
</evidence>
<accession>A0A7W7U1P2</accession>